<gene>
    <name evidence="4" type="ORF">ACFQGD_21125</name>
</gene>
<proteinExistence type="predicted"/>
<protein>
    <submittedName>
        <fullName evidence="4">TetR family transcriptional regulator</fullName>
    </submittedName>
</protein>
<feature type="domain" description="HTH tetR-type" evidence="3">
    <location>
        <begin position="11"/>
        <end position="71"/>
    </location>
</feature>
<dbReference type="Gene3D" id="1.10.357.10">
    <property type="entry name" value="Tetracycline Repressor, domain 2"/>
    <property type="match status" value="1"/>
</dbReference>
<evidence type="ECO:0000256" key="2">
    <source>
        <dbReference type="PROSITE-ProRule" id="PRU00335"/>
    </source>
</evidence>
<dbReference type="SUPFAM" id="SSF46689">
    <property type="entry name" value="Homeodomain-like"/>
    <property type="match status" value="1"/>
</dbReference>
<dbReference type="InterPro" id="IPR041678">
    <property type="entry name" value="TetR_C_16"/>
</dbReference>
<sequence>MAKAGRRPGQTETREQILAAARGLFAENGFDATTIRAIAAEAGVNAALIHHFFGSKDQVFVAALALPVNPADVIRQAVAGPREQVGERLTRFFLSVWGDDEARQPFLALLRSIASNENAARMMREFLLRTVVRPIAAEFGIGELAMTATSAHLVGIAMLRYVVRVEPIASASDDDVIATVAPVIQHYFD</sequence>
<evidence type="ECO:0000313" key="5">
    <source>
        <dbReference type="Proteomes" id="UP001596337"/>
    </source>
</evidence>
<name>A0ABW2C388_9PSEU</name>
<evidence type="ECO:0000256" key="1">
    <source>
        <dbReference type="ARBA" id="ARBA00023125"/>
    </source>
</evidence>
<dbReference type="InterPro" id="IPR050109">
    <property type="entry name" value="HTH-type_TetR-like_transc_reg"/>
</dbReference>
<evidence type="ECO:0000313" key="4">
    <source>
        <dbReference type="EMBL" id="MFC6869646.1"/>
    </source>
</evidence>
<dbReference type="Pfam" id="PF00440">
    <property type="entry name" value="TetR_N"/>
    <property type="match status" value="1"/>
</dbReference>
<dbReference type="Pfam" id="PF17920">
    <property type="entry name" value="TetR_C_16"/>
    <property type="match status" value="1"/>
</dbReference>
<reference evidence="5" key="1">
    <citation type="journal article" date="2019" name="Int. J. Syst. Evol. Microbiol.">
        <title>The Global Catalogue of Microorganisms (GCM) 10K type strain sequencing project: providing services to taxonomists for standard genome sequencing and annotation.</title>
        <authorList>
            <consortium name="The Broad Institute Genomics Platform"/>
            <consortium name="The Broad Institute Genome Sequencing Center for Infectious Disease"/>
            <person name="Wu L."/>
            <person name="Ma J."/>
        </authorList>
    </citation>
    <scope>NUCLEOTIDE SEQUENCE [LARGE SCALE GENOMIC DNA]</scope>
    <source>
        <strain evidence="5">KCTC 32255</strain>
    </source>
</reference>
<dbReference type="InterPro" id="IPR023772">
    <property type="entry name" value="DNA-bd_HTH_TetR-type_CS"/>
</dbReference>
<evidence type="ECO:0000259" key="3">
    <source>
        <dbReference type="PROSITE" id="PS50977"/>
    </source>
</evidence>
<dbReference type="InterPro" id="IPR009057">
    <property type="entry name" value="Homeodomain-like_sf"/>
</dbReference>
<feature type="DNA-binding region" description="H-T-H motif" evidence="2">
    <location>
        <begin position="34"/>
        <end position="53"/>
    </location>
</feature>
<dbReference type="EMBL" id="JBHSXX010000001">
    <property type="protein sequence ID" value="MFC6869646.1"/>
    <property type="molecule type" value="Genomic_DNA"/>
</dbReference>
<dbReference type="Gene3D" id="1.10.10.60">
    <property type="entry name" value="Homeodomain-like"/>
    <property type="match status" value="1"/>
</dbReference>
<dbReference type="InterPro" id="IPR036271">
    <property type="entry name" value="Tet_transcr_reg_TetR-rel_C_sf"/>
</dbReference>
<keyword evidence="1 2" id="KW-0238">DNA-binding</keyword>
<dbReference type="PRINTS" id="PR00455">
    <property type="entry name" value="HTHTETR"/>
</dbReference>
<comment type="caution">
    <text evidence="4">The sequence shown here is derived from an EMBL/GenBank/DDBJ whole genome shotgun (WGS) entry which is preliminary data.</text>
</comment>
<dbReference type="InterPro" id="IPR001647">
    <property type="entry name" value="HTH_TetR"/>
</dbReference>
<dbReference type="Proteomes" id="UP001596337">
    <property type="component" value="Unassembled WGS sequence"/>
</dbReference>
<organism evidence="4 5">
    <name type="scientific">Haloechinothrix salitolerans</name>
    <dbReference type="NCBI Taxonomy" id="926830"/>
    <lineage>
        <taxon>Bacteria</taxon>
        <taxon>Bacillati</taxon>
        <taxon>Actinomycetota</taxon>
        <taxon>Actinomycetes</taxon>
        <taxon>Pseudonocardiales</taxon>
        <taxon>Pseudonocardiaceae</taxon>
        <taxon>Haloechinothrix</taxon>
    </lineage>
</organism>
<dbReference type="PANTHER" id="PTHR30055:SF235">
    <property type="entry name" value="TRANSCRIPTIONAL REGULATORY PROTEIN"/>
    <property type="match status" value="1"/>
</dbReference>
<dbReference type="SUPFAM" id="SSF48498">
    <property type="entry name" value="Tetracyclin repressor-like, C-terminal domain"/>
    <property type="match status" value="1"/>
</dbReference>
<accession>A0ABW2C388</accession>
<dbReference type="PROSITE" id="PS50977">
    <property type="entry name" value="HTH_TETR_2"/>
    <property type="match status" value="1"/>
</dbReference>
<keyword evidence="5" id="KW-1185">Reference proteome</keyword>
<dbReference type="PROSITE" id="PS01081">
    <property type="entry name" value="HTH_TETR_1"/>
    <property type="match status" value="1"/>
</dbReference>
<dbReference type="RefSeq" id="WP_345397487.1">
    <property type="nucleotide sequence ID" value="NZ_BAABLA010000027.1"/>
</dbReference>
<dbReference type="PANTHER" id="PTHR30055">
    <property type="entry name" value="HTH-TYPE TRANSCRIPTIONAL REGULATOR RUTR"/>
    <property type="match status" value="1"/>
</dbReference>